<accession>A0A0A8YSN2</accession>
<reference evidence="1" key="2">
    <citation type="journal article" date="2015" name="Data Brief">
        <title>Shoot transcriptome of the giant reed, Arundo donax.</title>
        <authorList>
            <person name="Barrero R.A."/>
            <person name="Guerrero F.D."/>
            <person name="Moolhuijzen P."/>
            <person name="Goolsby J.A."/>
            <person name="Tidwell J."/>
            <person name="Bellgard S.E."/>
            <person name="Bellgard M.I."/>
        </authorList>
    </citation>
    <scope>NUCLEOTIDE SEQUENCE</scope>
    <source>
        <tissue evidence="1">Shoot tissue taken approximately 20 cm above the soil surface</tissue>
    </source>
</reference>
<proteinExistence type="predicted"/>
<protein>
    <submittedName>
        <fullName evidence="1">Uncharacterized protein</fullName>
    </submittedName>
</protein>
<reference evidence="1" key="1">
    <citation type="submission" date="2014-09" db="EMBL/GenBank/DDBJ databases">
        <authorList>
            <person name="Magalhaes I.L.F."/>
            <person name="Oliveira U."/>
            <person name="Santos F.R."/>
            <person name="Vidigal T.H.D.A."/>
            <person name="Brescovit A.D."/>
            <person name="Santos A.J."/>
        </authorList>
    </citation>
    <scope>NUCLEOTIDE SEQUENCE</scope>
    <source>
        <tissue evidence="1">Shoot tissue taken approximately 20 cm above the soil surface</tissue>
    </source>
</reference>
<sequence length="38" mass="4499">MQVILVQIPRYKSGRFKYPTRLKNLGFLMTCMTHVLIT</sequence>
<organism evidence="1">
    <name type="scientific">Arundo donax</name>
    <name type="common">Giant reed</name>
    <name type="synonym">Donax arundinaceus</name>
    <dbReference type="NCBI Taxonomy" id="35708"/>
    <lineage>
        <taxon>Eukaryota</taxon>
        <taxon>Viridiplantae</taxon>
        <taxon>Streptophyta</taxon>
        <taxon>Embryophyta</taxon>
        <taxon>Tracheophyta</taxon>
        <taxon>Spermatophyta</taxon>
        <taxon>Magnoliopsida</taxon>
        <taxon>Liliopsida</taxon>
        <taxon>Poales</taxon>
        <taxon>Poaceae</taxon>
        <taxon>PACMAD clade</taxon>
        <taxon>Arundinoideae</taxon>
        <taxon>Arundineae</taxon>
        <taxon>Arundo</taxon>
    </lineage>
</organism>
<name>A0A0A8YSN2_ARUDO</name>
<dbReference type="AlphaFoldDB" id="A0A0A8YSN2"/>
<evidence type="ECO:0000313" key="1">
    <source>
        <dbReference type="EMBL" id="JAD30039.1"/>
    </source>
</evidence>
<dbReference type="EMBL" id="GBRH01267856">
    <property type="protein sequence ID" value="JAD30039.1"/>
    <property type="molecule type" value="Transcribed_RNA"/>
</dbReference>